<reference evidence="2 3" key="1">
    <citation type="submission" date="2023-07" db="EMBL/GenBank/DDBJ databases">
        <title>Paenibacillus sp. JX-17 nov. isolated from soil.</title>
        <authorList>
            <person name="Wan Y."/>
            <person name="Liu B."/>
        </authorList>
    </citation>
    <scope>NUCLEOTIDE SEQUENCE [LARGE SCALE GENOMIC DNA]</scope>
    <source>
        <strain evidence="2 3">JX-17</strain>
    </source>
</reference>
<name>A0ABT9CCD9_9BACL</name>
<sequence length="254" mass="28702">MRWLICSLFLLGSASAAVPQVGAGIPAYADDVPFAVRSQLSPRLQGKQMISSYQEFDTDLNRKAYATFTDSSFAEQRQTAAARGGERRIYIKSTYVLGRVHDIQKHALPLQNDSFLVNVAKGHRVIQPELQPTPDSHPAGLENSEDQNLNDWAARFLRVSESEKMNQCLKESARPGPAEESSYTTRSYDGVVDYEQLHLNVVQYNTYDEYLGQVYQGRVTEAVRYVHPSSSRLQSDIVWMIKRIKPVIERLVCT</sequence>
<feature type="chain" id="PRO_5046784300" description="Secreted protein" evidence="1">
    <location>
        <begin position="17"/>
        <end position="254"/>
    </location>
</feature>
<keyword evidence="3" id="KW-1185">Reference proteome</keyword>
<dbReference type="RefSeq" id="WP_305022856.1">
    <property type="nucleotide sequence ID" value="NZ_JAUQTB010000002.1"/>
</dbReference>
<evidence type="ECO:0000313" key="3">
    <source>
        <dbReference type="Proteomes" id="UP001240171"/>
    </source>
</evidence>
<gene>
    <name evidence="2" type="ORF">Q5741_04405</name>
</gene>
<dbReference type="EMBL" id="JAUQTB010000002">
    <property type="protein sequence ID" value="MDO7905652.1"/>
    <property type="molecule type" value="Genomic_DNA"/>
</dbReference>
<organism evidence="2 3">
    <name type="scientific">Paenibacillus lacisoli</name>
    <dbReference type="NCBI Taxonomy" id="3064525"/>
    <lineage>
        <taxon>Bacteria</taxon>
        <taxon>Bacillati</taxon>
        <taxon>Bacillota</taxon>
        <taxon>Bacilli</taxon>
        <taxon>Bacillales</taxon>
        <taxon>Paenibacillaceae</taxon>
        <taxon>Paenibacillus</taxon>
    </lineage>
</organism>
<feature type="signal peptide" evidence="1">
    <location>
        <begin position="1"/>
        <end position="16"/>
    </location>
</feature>
<protein>
    <recommendedName>
        <fullName evidence="4">Secreted protein</fullName>
    </recommendedName>
</protein>
<dbReference type="Proteomes" id="UP001240171">
    <property type="component" value="Unassembled WGS sequence"/>
</dbReference>
<accession>A0ABT9CCD9</accession>
<evidence type="ECO:0000256" key="1">
    <source>
        <dbReference type="SAM" id="SignalP"/>
    </source>
</evidence>
<comment type="caution">
    <text evidence="2">The sequence shown here is derived from an EMBL/GenBank/DDBJ whole genome shotgun (WGS) entry which is preliminary data.</text>
</comment>
<evidence type="ECO:0008006" key="4">
    <source>
        <dbReference type="Google" id="ProtNLM"/>
    </source>
</evidence>
<evidence type="ECO:0000313" key="2">
    <source>
        <dbReference type="EMBL" id="MDO7905652.1"/>
    </source>
</evidence>
<proteinExistence type="predicted"/>
<keyword evidence="1" id="KW-0732">Signal</keyword>